<feature type="binding site" evidence="9">
    <location>
        <position position="302"/>
    </location>
    <ligand>
        <name>tRNA</name>
        <dbReference type="ChEBI" id="CHEBI:17843"/>
    </ligand>
</feature>
<comment type="pathway">
    <text evidence="9">tRNA modification; tRNA-queuosine biosynthesis.</text>
</comment>
<feature type="binding site" evidence="9">
    <location>
        <position position="138"/>
    </location>
    <ligand>
        <name>cob(II)alamin</name>
        <dbReference type="ChEBI" id="CHEBI:16304"/>
    </ligand>
</feature>
<name>A0ABY4WC10_9BACL</name>
<evidence type="ECO:0000256" key="4">
    <source>
        <dbReference type="ARBA" id="ARBA00022723"/>
    </source>
</evidence>
<dbReference type="NCBIfam" id="TIGR00276">
    <property type="entry name" value="tRNA epoxyqueuosine(34) reductase QueG"/>
    <property type="match status" value="1"/>
</dbReference>
<feature type="binding site" evidence="9">
    <location>
        <position position="198"/>
    </location>
    <ligand>
        <name>[4Fe-4S] cluster</name>
        <dbReference type="ChEBI" id="CHEBI:49883"/>
        <label>1</label>
    </ligand>
</feature>
<keyword evidence="7 9" id="KW-0408">Iron</keyword>
<evidence type="ECO:0000256" key="2">
    <source>
        <dbReference type="ARBA" id="ARBA00022490"/>
    </source>
</evidence>
<feature type="binding site" evidence="9">
    <location>
        <begin position="143"/>
        <end position="145"/>
    </location>
    <ligand>
        <name>cob(II)alamin</name>
        <dbReference type="ChEBI" id="CHEBI:16304"/>
    </ligand>
</feature>
<keyword evidence="8 9" id="KW-0411">Iron-sulfur</keyword>
<feature type="binding site" evidence="9">
    <location>
        <position position="101"/>
    </location>
    <ligand>
        <name>cob(II)alamin</name>
        <dbReference type="ChEBI" id="CHEBI:16304"/>
    </ligand>
</feature>
<dbReference type="InterPro" id="IPR016024">
    <property type="entry name" value="ARM-type_fold"/>
</dbReference>
<evidence type="ECO:0000256" key="8">
    <source>
        <dbReference type="ARBA" id="ARBA00023014"/>
    </source>
</evidence>
<evidence type="ECO:0000256" key="9">
    <source>
        <dbReference type="HAMAP-Rule" id="MF_00916"/>
    </source>
</evidence>
<dbReference type="Pfam" id="PF13646">
    <property type="entry name" value="HEAT_2"/>
    <property type="match status" value="1"/>
</dbReference>
<accession>A0ABY4WC10</accession>
<feature type="binding site" evidence="9">
    <location>
        <position position="251"/>
    </location>
    <ligand>
        <name>[4Fe-4S] cluster</name>
        <dbReference type="ChEBI" id="CHEBI:49883"/>
        <label>1</label>
    </ligand>
</feature>
<feature type="active site" description="Proton donor" evidence="9">
    <location>
        <position position="138"/>
    </location>
</feature>
<dbReference type="SMART" id="SM00567">
    <property type="entry name" value="EZ_HEAT"/>
    <property type="match status" value="2"/>
</dbReference>
<feature type="binding site" evidence="9">
    <location>
        <position position="159"/>
    </location>
    <ligand>
        <name>cob(II)alamin</name>
        <dbReference type="ChEBI" id="CHEBI:16304"/>
    </ligand>
</feature>
<keyword evidence="3 9" id="KW-0819">tRNA processing</keyword>
<dbReference type="Proteomes" id="UP001056500">
    <property type="component" value="Chromosome"/>
</dbReference>
<comment type="cofactor">
    <cofactor evidence="9">
        <name>cob(II)alamin</name>
        <dbReference type="ChEBI" id="CHEBI:16304"/>
    </cofactor>
</comment>
<dbReference type="PROSITE" id="PS00198">
    <property type="entry name" value="4FE4S_FER_1"/>
    <property type="match status" value="1"/>
</dbReference>
<protein>
    <recommendedName>
        <fullName evidence="9">Epoxyqueuosine reductase</fullName>
        <ecNumber evidence="9">1.17.99.6</ecNumber>
    </recommendedName>
    <alternativeName>
        <fullName evidence="9">Queuosine biosynthesis protein QueG</fullName>
    </alternativeName>
</protein>
<feature type="binding site" evidence="9">
    <location>
        <position position="202"/>
    </location>
    <ligand>
        <name>[4Fe-4S] cluster</name>
        <dbReference type="ChEBI" id="CHEBI:49883"/>
        <label>2</label>
    </ligand>
</feature>
<comment type="subunit">
    <text evidence="9">Monomer.</text>
</comment>
<feature type="binding site" evidence="9">
    <location>
        <position position="299"/>
    </location>
    <ligand>
        <name>tRNA</name>
        <dbReference type="ChEBI" id="CHEBI:17843"/>
    </ligand>
</feature>
<feature type="binding site" evidence="9">
    <location>
        <position position="192"/>
    </location>
    <ligand>
        <name>[4Fe-4S] cluster</name>
        <dbReference type="ChEBI" id="CHEBI:49883"/>
        <label>1</label>
    </ligand>
</feature>
<dbReference type="SUPFAM" id="SSF48371">
    <property type="entry name" value="ARM repeat"/>
    <property type="match status" value="1"/>
</dbReference>
<evidence type="ECO:0000256" key="3">
    <source>
        <dbReference type="ARBA" id="ARBA00022694"/>
    </source>
</evidence>
<comment type="caution">
    <text evidence="9">Lacks conserved residue(s) required for the propagation of feature annotation.</text>
</comment>
<keyword evidence="1 9" id="KW-0004">4Fe-4S</keyword>
<dbReference type="EC" id="1.17.99.6" evidence="9"/>
<dbReference type="InterPro" id="IPR004155">
    <property type="entry name" value="PBS_lyase_HEAT"/>
</dbReference>
<dbReference type="EMBL" id="CP098755">
    <property type="protein sequence ID" value="USG64707.1"/>
    <property type="molecule type" value="Genomic_DNA"/>
</dbReference>
<dbReference type="Gene3D" id="3.30.70.20">
    <property type="match status" value="1"/>
</dbReference>
<keyword evidence="12" id="KW-1185">Reference proteome</keyword>
<evidence type="ECO:0000256" key="6">
    <source>
        <dbReference type="ARBA" id="ARBA00023002"/>
    </source>
</evidence>
<feature type="binding site" evidence="9">
    <location>
        <position position="195"/>
    </location>
    <ligand>
        <name>[4Fe-4S] cluster</name>
        <dbReference type="ChEBI" id="CHEBI:49883"/>
        <label>1</label>
    </ligand>
</feature>
<evidence type="ECO:0000313" key="12">
    <source>
        <dbReference type="Proteomes" id="UP001056500"/>
    </source>
</evidence>
<gene>
    <name evidence="9 11" type="primary">queG</name>
    <name evidence="11" type="ORF">NDK47_21580</name>
</gene>
<evidence type="ECO:0000259" key="10">
    <source>
        <dbReference type="PROSITE" id="PS51379"/>
    </source>
</evidence>
<keyword evidence="9" id="KW-0846">Cobalamin</keyword>
<dbReference type="HAMAP" id="MF_00916">
    <property type="entry name" value="QueG"/>
    <property type="match status" value="1"/>
</dbReference>
<dbReference type="InterPro" id="IPR017896">
    <property type="entry name" value="4Fe4S_Fe-S-bd"/>
</dbReference>
<dbReference type="RefSeq" id="WP_251871818.1">
    <property type="nucleotide sequence ID" value="NZ_CP098755.1"/>
</dbReference>
<feature type="binding site" evidence="9">
    <location>
        <position position="173"/>
    </location>
    <ligand>
        <name>cob(II)alamin</name>
        <dbReference type="ChEBI" id="CHEBI:16304"/>
    </ligand>
</feature>
<dbReference type="GO" id="GO:0052693">
    <property type="term" value="F:epoxyqueuosine reductase activity"/>
    <property type="evidence" value="ECO:0007669"/>
    <property type="project" value="UniProtKB-EC"/>
</dbReference>
<keyword evidence="6 9" id="KW-0560">Oxidoreductase</keyword>
<dbReference type="Gene3D" id="1.25.10.10">
    <property type="entry name" value="Leucine-rich Repeat Variant"/>
    <property type="match status" value="1"/>
</dbReference>
<feature type="binding site" evidence="9">
    <location>
        <position position="244"/>
    </location>
    <ligand>
        <name>[4Fe-4S] cluster</name>
        <dbReference type="ChEBI" id="CHEBI:49883"/>
        <label>2</label>
    </ligand>
</feature>
<feature type="binding site" evidence="9">
    <location>
        <position position="285"/>
    </location>
    <ligand>
        <name>tRNA</name>
        <dbReference type="ChEBI" id="CHEBI:17843"/>
    </ligand>
</feature>
<feature type="binding site" evidence="9">
    <location>
        <position position="218"/>
    </location>
    <ligand>
        <name>[4Fe-4S] cluster</name>
        <dbReference type="ChEBI" id="CHEBI:49883"/>
        <label>2</label>
    </ligand>
</feature>
<keyword evidence="4 9" id="KW-0479">Metal-binding</keyword>
<feature type="domain" description="4Fe-4S ferredoxin-type" evidence="10">
    <location>
        <begin position="183"/>
        <end position="212"/>
    </location>
</feature>
<sequence>MNHQGYWEQTKQAIIRYAEEIGIDKIGFSSADPFLTLKQRLLEHREKGYESGFEEPDLDKRTDPSLSLEGARSLISIALAYPAKLTNPPKSEPGAYRGIMCRAAWGTDYHHVLREKLDKLASFIRQLEPHAQVESMVDTGSLSDRAVAERAGLGWVGKNCALITPEFGSWVYLGEMVTNLPLPPDTPVEEGCGDCNICVDACPTGALVQGGQLDSQKCVAFLTQVKDFIPEQYRAKIGNRLYGCDTCQTVCPKNRGKHFSHHEEFQPDPEIAKPLLRPLLTMSNKEFKQKFGLSSSSWRGKKPIQRNAILALAHFRDRSAVPDLIQLLENDPREVIRGTAAWALGKIGGNEAKDALLQALEKEASGEVLSEVRRGLELLEENKLSKSSN</sequence>
<dbReference type="InterPro" id="IPR004453">
    <property type="entry name" value="QueG"/>
</dbReference>
<dbReference type="PROSITE" id="PS51379">
    <property type="entry name" value="4FE4S_FER_2"/>
    <property type="match status" value="1"/>
</dbReference>
<dbReference type="Pfam" id="PF13484">
    <property type="entry name" value="Fer4_16"/>
    <property type="match status" value="1"/>
</dbReference>
<feature type="binding site" evidence="9">
    <location>
        <position position="284"/>
    </location>
    <ligand>
        <name>tRNA</name>
        <dbReference type="ChEBI" id="CHEBI:17843"/>
    </ligand>
</feature>
<comment type="cofactor">
    <cofactor evidence="9">
        <name>[4Fe-4S] cluster</name>
        <dbReference type="ChEBI" id="CHEBI:49883"/>
    </cofactor>
    <text evidence="9">Binds 2 [4Fe-4S] clusters per monomer.</text>
</comment>
<feature type="binding site" evidence="9">
    <location>
        <begin position="244"/>
        <end position="245"/>
    </location>
    <ligand>
        <name>cob(II)alamin</name>
        <dbReference type="ChEBI" id="CHEBI:16304"/>
    </ligand>
</feature>
<dbReference type="PANTHER" id="PTHR30002:SF4">
    <property type="entry name" value="EPOXYQUEUOSINE REDUCTASE"/>
    <property type="match status" value="1"/>
</dbReference>
<organism evidence="11 12">
    <name type="scientific">Brevibacillus ruminantium</name>
    <dbReference type="NCBI Taxonomy" id="2950604"/>
    <lineage>
        <taxon>Bacteria</taxon>
        <taxon>Bacillati</taxon>
        <taxon>Bacillota</taxon>
        <taxon>Bacilli</taxon>
        <taxon>Bacillales</taxon>
        <taxon>Paenibacillaceae</taxon>
        <taxon>Brevibacillus</taxon>
    </lineage>
</organism>
<comment type="catalytic activity">
    <reaction evidence="9">
        <text>epoxyqueuosine(34) in tRNA + AH2 = queuosine(34) in tRNA + A + H2O</text>
        <dbReference type="Rhea" id="RHEA:32159"/>
        <dbReference type="Rhea" id="RHEA-COMP:18571"/>
        <dbReference type="Rhea" id="RHEA-COMP:18582"/>
        <dbReference type="ChEBI" id="CHEBI:13193"/>
        <dbReference type="ChEBI" id="CHEBI:15377"/>
        <dbReference type="ChEBI" id="CHEBI:17499"/>
        <dbReference type="ChEBI" id="CHEBI:194431"/>
        <dbReference type="ChEBI" id="CHEBI:194443"/>
        <dbReference type="EC" id="1.17.99.6"/>
    </reaction>
</comment>
<dbReference type="PANTHER" id="PTHR30002">
    <property type="entry name" value="EPOXYQUEUOSINE REDUCTASE"/>
    <property type="match status" value="1"/>
</dbReference>
<proteinExistence type="inferred from homology"/>
<evidence type="ECO:0000256" key="5">
    <source>
        <dbReference type="ARBA" id="ARBA00022785"/>
    </source>
</evidence>
<evidence type="ECO:0000256" key="7">
    <source>
        <dbReference type="ARBA" id="ARBA00023004"/>
    </source>
</evidence>
<feature type="binding site" evidence="9">
    <location>
        <position position="224"/>
    </location>
    <ligand>
        <name>tRNA</name>
        <dbReference type="ChEBI" id="CHEBI:17843"/>
    </ligand>
</feature>
<comment type="similarity">
    <text evidence="9">Belongs to the QueG family.</text>
</comment>
<comment type="function">
    <text evidence="9">Catalyzes the conversion of epoxyqueuosine (oQ) to queuosine (Q), which is a hypermodified base found in the wobble positions of tRNA(Asp), tRNA(Asn), tRNA(His) and tRNA(Tyr).</text>
</comment>
<dbReference type="InterPro" id="IPR017900">
    <property type="entry name" value="4Fe4S_Fe_S_CS"/>
</dbReference>
<comment type="subcellular location">
    <subcellularLocation>
        <location evidence="9">Cytoplasm</location>
    </subcellularLocation>
</comment>
<feature type="binding site" evidence="9">
    <location>
        <position position="247"/>
    </location>
    <ligand>
        <name>[4Fe-4S] cluster</name>
        <dbReference type="ChEBI" id="CHEBI:49883"/>
        <label>2</label>
    </ligand>
</feature>
<feature type="binding site" evidence="9">
    <location>
        <position position="61"/>
    </location>
    <ligand>
        <name>cob(II)alamin</name>
        <dbReference type="ChEBI" id="CHEBI:16304"/>
    </ligand>
</feature>
<dbReference type="SUPFAM" id="SSF54862">
    <property type="entry name" value="4Fe-4S ferredoxins"/>
    <property type="match status" value="1"/>
</dbReference>
<feature type="binding site" evidence="9">
    <location>
        <position position="226"/>
    </location>
    <ligand>
        <name>tRNA</name>
        <dbReference type="ChEBI" id="CHEBI:17843"/>
    </ligand>
</feature>
<keyword evidence="9" id="KW-0170">Cobalt</keyword>
<keyword evidence="5 9" id="KW-0671">Queuosine biosynthesis</keyword>
<feature type="binding site" evidence="9">
    <location>
        <position position="162"/>
    </location>
    <ligand>
        <name>cob(II)alamin</name>
        <dbReference type="ChEBI" id="CHEBI:16304"/>
    </ligand>
</feature>
<dbReference type="Pfam" id="PF08331">
    <property type="entry name" value="QueG_DUF1730"/>
    <property type="match status" value="1"/>
</dbReference>
<dbReference type="InterPro" id="IPR013542">
    <property type="entry name" value="QueG_DUF1730"/>
</dbReference>
<evidence type="ECO:0000256" key="1">
    <source>
        <dbReference type="ARBA" id="ARBA00022485"/>
    </source>
</evidence>
<reference evidence="11" key="1">
    <citation type="submission" date="2022-06" db="EMBL/GenBank/DDBJ databases">
        <title>Genome sequencing of Brevibacillus sp. BB3-R1.</title>
        <authorList>
            <person name="Heo J."/>
            <person name="Lee D."/>
            <person name="Won M."/>
            <person name="Han B.-H."/>
            <person name="Hong S.-B."/>
            <person name="Kwon S.-W."/>
        </authorList>
    </citation>
    <scope>NUCLEOTIDE SEQUENCE</scope>
    <source>
        <strain evidence="11">BB3-R1</strain>
    </source>
</reference>
<keyword evidence="2 9" id="KW-0963">Cytoplasm</keyword>
<dbReference type="InterPro" id="IPR011989">
    <property type="entry name" value="ARM-like"/>
</dbReference>
<feature type="binding site" evidence="9">
    <location>
        <position position="301"/>
    </location>
    <ligand>
        <name>tRNA</name>
        <dbReference type="ChEBI" id="CHEBI:17843"/>
    </ligand>
</feature>
<evidence type="ECO:0000313" key="11">
    <source>
        <dbReference type="EMBL" id="USG64707.1"/>
    </source>
</evidence>